<sequence length="202" mass="22534">MAPTRKNLFVLWKTGELKIRWEVDSGHGTENEKTVSLDDIYRLDRNNVNFLVKGTSDANVPFKINMHLHCNEEHAFGVKYSGITETSQGITNSTSPRPSASTPVDISPQGASACTSNARKVSDEMLNSLAQHVPTYAYNKFSGKLGIEHNQAGNILDKYKSDYEKATRECLAKWMDRSNRDVADLHEVLRAVDLGGLIIYCN</sequence>
<dbReference type="CDD" id="cd01670">
    <property type="entry name" value="Death"/>
    <property type="match status" value="1"/>
</dbReference>
<protein>
    <recommendedName>
        <fullName evidence="2">Death domain-containing protein</fullName>
    </recommendedName>
</protein>
<dbReference type="AlphaFoldDB" id="A0A7M7PAE8"/>
<evidence type="ECO:0000256" key="1">
    <source>
        <dbReference type="SAM" id="MobiDB-lite"/>
    </source>
</evidence>
<dbReference type="SUPFAM" id="SSF47986">
    <property type="entry name" value="DEATH domain"/>
    <property type="match status" value="1"/>
</dbReference>
<evidence type="ECO:0000313" key="3">
    <source>
        <dbReference type="EnsemblMetazoa" id="XP_030848431"/>
    </source>
</evidence>
<proteinExistence type="predicted"/>
<feature type="region of interest" description="Disordered" evidence="1">
    <location>
        <begin position="87"/>
        <end position="112"/>
    </location>
</feature>
<dbReference type="EnsemblMetazoa" id="XM_030992571">
    <property type="protein sequence ID" value="XP_030848431"/>
    <property type="gene ID" value="LOC105441007"/>
</dbReference>
<evidence type="ECO:0000259" key="2">
    <source>
        <dbReference type="PROSITE" id="PS50017"/>
    </source>
</evidence>
<feature type="domain" description="Death" evidence="2">
    <location>
        <begin position="138"/>
        <end position="198"/>
    </location>
</feature>
<name>A0A7M7PAE8_STRPU</name>
<dbReference type="KEGG" id="spu:105441007"/>
<keyword evidence="4" id="KW-1185">Reference proteome</keyword>
<dbReference type="RefSeq" id="XP_030848431.1">
    <property type="nucleotide sequence ID" value="XM_030992571.1"/>
</dbReference>
<dbReference type="GeneID" id="105441007"/>
<accession>A0A7M7PAE8</accession>
<dbReference type="Gene3D" id="1.10.533.10">
    <property type="entry name" value="Death Domain, Fas"/>
    <property type="match status" value="1"/>
</dbReference>
<reference evidence="4" key="1">
    <citation type="submission" date="2015-02" db="EMBL/GenBank/DDBJ databases">
        <title>Genome sequencing for Strongylocentrotus purpuratus.</title>
        <authorList>
            <person name="Murali S."/>
            <person name="Liu Y."/>
            <person name="Vee V."/>
            <person name="English A."/>
            <person name="Wang M."/>
            <person name="Skinner E."/>
            <person name="Han Y."/>
            <person name="Muzny D.M."/>
            <person name="Worley K.C."/>
            <person name="Gibbs R.A."/>
        </authorList>
    </citation>
    <scope>NUCLEOTIDE SEQUENCE</scope>
</reference>
<dbReference type="InterPro" id="IPR000488">
    <property type="entry name" value="Death_dom"/>
</dbReference>
<reference evidence="3" key="2">
    <citation type="submission" date="2021-01" db="UniProtKB">
        <authorList>
            <consortium name="EnsemblMetazoa"/>
        </authorList>
    </citation>
    <scope>IDENTIFICATION</scope>
</reference>
<dbReference type="Proteomes" id="UP000007110">
    <property type="component" value="Unassembled WGS sequence"/>
</dbReference>
<dbReference type="GO" id="GO:0007165">
    <property type="term" value="P:signal transduction"/>
    <property type="evidence" value="ECO:0007669"/>
    <property type="project" value="InterPro"/>
</dbReference>
<organism evidence="3 4">
    <name type="scientific">Strongylocentrotus purpuratus</name>
    <name type="common">Purple sea urchin</name>
    <dbReference type="NCBI Taxonomy" id="7668"/>
    <lineage>
        <taxon>Eukaryota</taxon>
        <taxon>Metazoa</taxon>
        <taxon>Echinodermata</taxon>
        <taxon>Eleutherozoa</taxon>
        <taxon>Echinozoa</taxon>
        <taxon>Echinoidea</taxon>
        <taxon>Euechinoidea</taxon>
        <taxon>Echinacea</taxon>
        <taxon>Camarodonta</taxon>
        <taxon>Echinidea</taxon>
        <taxon>Strongylocentrotidae</taxon>
        <taxon>Strongylocentrotus</taxon>
    </lineage>
</organism>
<dbReference type="InterPro" id="IPR011029">
    <property type="entry name" value="DEATH-like_dom_sf"/>
</dbReference>
<dbReference type="PROSITE" id="PS50017">
    <property type="entry name" value="DEATH_DOMAIN"/>
    <property type="match status" value="1"/>
</dbReference>
<dbReference type="InParanoid" id="A0A7M7PAE8"/>
<evidence type="ECO:0000313" key="4">
    <source>
        <dbReference type="Proteomes" id="UP000007110"/>
    </source>
</evidence>
<dbReference type="Pfam" id="PF00531">
    <property type="entry name" value="Death"/>
    <property type="match status" value="1"/>
</dbReference>